<gene>
    <name evidence="4" type="ORF">LTR25_002091</name>
</gene>
<evidence type="ECO:0000256" key="2">
    <source>
        <dbReference type="SAM" id="MobiDB-lite"/>
    </source>
</evidence>
<dbReference type="SUPFAM" id="SSF54719">
    <property type="entry name" value="Fe,Mn superoxide dismutase (SOD), C-terminal domain"/>
    <property type="match status" value="1"/>
</dbReference>
<feature type="domain" description="Manganese/iron superoxide dismutase C-terminal" evidence="3">
    <location>
        <begin position="154"/>
        <end position="210"/>
    </location>
</feature>
<comment type="function">
    <text evidence="1">Component of the mitochondrial ribosome (mitoribosome), a dedicated translation machinery responsible for the synthesis of mitochondrial genome-encoded proteins, including at least some of the essential transmembrane subunits of the mitochondrial respiratory chain. The mitoribosomes are attached to the mitochondrial inner membrane and translation products are cotranslationally integrated into the membrane.</text>
</comment>
<evidence type="ECO:0000313" key="5">
    <source>
        <dbReference type="Proteomes" id="UP001345827"/>
    </source>
</evidence>
<organism evidence="4 5">
    <name type="scientific">Vermiconidia calcicola</name>
    <dbReference type="NCBI Taxonomy" id="1690605"/>
    <lineage>
        <taxon>Eukaryota</taxon>
        <taxon>Fungi</taxon>
        <taxon>Dikarya</taxon>
        <taxon>Ascomycota</taxon>
        <taxon>Pezizomycotina</taxon>
        <taxon>Dothideomycetes</taxon>
        <taxon>Dothideomycetidae</taxon>
        <taxon>Mycosphaerellales</taxon>
        <taxon>Extremaceae</taxon>
        <taxon>Vermiconidia</taxon>
    </lineage>
</organism>
<accession>A0AAV9QHN1</accession>
<dbReference type="SUPFAM" id="SSF46609">
    <property type="entry name" value="Fe,Mn superoxide dismutase (SOD), N-terminal domain"/>
    <property type="match status" value="1"/>
</dbReference>
<dbReference type="GO" id="GO:0004784">
    <property type="term" value="F:superoxide dismutase activity"/>
    <property type="evidence" value="ECO:0007669"/>
    <property type="project" value="InterPro"/>
</dbReference>
<dbReference type="Gene3D" id="3.55.40.20">
    <property type="entry name" value="Iron/manganese superoxide dismutase, C-terminal domain"/>
    <property type="match status" value="1"/>
</dbReference>
<proteinExistence type="predicted"/>
<dbReference type="InterPro" id="IPR036324">
    <property type="entry name" value="Mn/Fe_SOD_N_sf"/>
</dbReference>
<reference evidence="4 5" key="1">
    <citation type="submission" date="2023-06" db="EMBL/GenBank/DDBJ databases">
        <title>Black Yeasts Isolated from many extreme environments.</title>
        <authorList>
            <person name="Coleine C."/>
            <person name="Stajich J.E."/>
            <person name="Selbmann L."/>
        </authorList>
    </citation>
    <scope>NUCLEOTIDE SEQUENCE [LARGE SCALE GENOMIC DNA]</scope>
    <source>
        <strain evidence="4 5">CCFEE 5887</strain>
    </source>
</reference>
<sequence length="340" mass="38490">MITRPSTRPQSLLRAVVKQASALPRTQRRSKHTPPTWTDHQKQDRFAKNGVPGFLSANAYQETYAKYSQYLCDKLTEYTQGAQFLSDLYRQELEQDQSTPDESVQPRDLHFQCSHRPERAALYNHAAMANHTHFFWEALTDSEDPAQRRPGMQTMRNIEMDFESVDHLRSEFLETADAMFGNGFVWLMKPPSAGGMTLLATYNAGSPYPEAAPRRDTRDMANFNGRQLADDLKSGVAGRPRVIANGGQTAGSFGQFSANQTNRFTGLLNAQPILCVNVWEHQWIPDYGVLGKRAYLTAWWDCIDWQVVENRLSTVEPDNYGYGGRRTRNLGSIEAVGRGM</sequence>
<evidence type="ECO:0000259" key="3">
    <source>
        <dbReference type="Pfam" id="PF02777"/>
    </source>
</evidence>
<comment type="caution">
    <text evidence="4">The sequence shown here is derived from an EMBL/GenBank/DDBJ whole genome shotgun (WGS) entry which is preliminary data.</text>
</comment>
<feature type="domain" description="Manganese/iron superoxide dismutase C-terminal" evidence="3">
    <location>
        <begin position="258"/>
        <end position="311"/>
    </location>
</feature>
<feature type="region of interest" description="Disordered" evidence="2">
    <location>
        <begin position="20"/>
        <end position="42"/>
    </location>
</feature>
<evidence type="ECO:0000256" key="1">
    <source>
        <dbReference type="ARBA" id="ARBA00037226"/>
    </source>
</evidence>
<name>A0AAV9QHN1_9PEZI</name>
<dbReference type="GO" id="GO:0005737">
    <property type="term" value="C:cytoplasm"/>
    <property type="evidence" value="ECO:0007669"/>
    <property type="project" value="TreeGrafter"/>
</dbReference>
<dbReference type="PANTHER" id="PTHR43595">
    <property type="entry name" value="37S RIBOSOMAL PROTEIN S26, MITOCHONDRIAL"/>
    <property type="match status" value="1"/>
</dbReference>
<dbReference type="PANTHER" id="PTHR43595:SF2">
    <property type="entry name" value="SMALL RIBOSOMAL SUBUNIT PROTEIN MS42"/>
    <property type="match status" value="1"/>
</dbReference>
<dbReference type="InterPro" id="IPR019832">
    <property type="entry name" value="Mn/Fe_SOD_C"/>
</dbReference>
<dbReference type="InterPro" id="IPR036314">
    <property type="entry name" value="SOD_C_sf"/>
</dbReference>
<protein>
    <recommendedName>
        <fullName evidence="3">Manganese/iron superoxide dismutase C-terminal domain-containing protein</fullName>
    </recommendedName>
</protein>
<keyword evidence="5" id="KW-1185">Reference proteome</keyword>
<evidence type="ECO:0000313" key="4">
    <source>
        <dbReference type="EMBL" id="KAK5542206.1"/>
    </source>
</evidence>
<dbReference type="Pfam" id="PF02777">
    <property type="entry name" value="Sod_Fe_C"/>
    <property type="match status" value="2"/>
</dbReference>
<dbReference type="EMBL" id="JAXLQG010000003">
    <property type="protein sequence ID" value="KAK5542206.1"/>
    <property type="molecule type" value="Genomic_DNA"/>
</dbReference>
<dbReference type="AlphaFoldDB" id="A0AAV9QHN1"/>
<dbReference type="GO" id="GO:0046872">
    <property type="term" value="F:metal ion binding"/>
    <property type="evidence" value="ECO:0007669"/>
    <property type="project" value="InterPro"/>
</dbReference>
<dbReference type="Proteomes" id="UP001345827">
    <property type="component" value="Unassembled WGS sequence"/>
</dbReference>